<gene>
    <name evidence="3" type="ORF">DDF84_008725</name>
</gene>
<sequence length="182" mass="19521">MPLIPIAMALAQFAPGIIKLLTGSDKAEAVAGKVVDIARTVTGTDTPEAALAAIQADPNKILEFQQAFNAQQADIEKAYLADVADARARDVEFIRSGRHNVRADLMIVLDALGLLACVAALFFYRNEMSGEVVALLSTIASIFGLCLRDAHQFEFGSSRGSKEKDEVLATSLKTSSEARKPR</sequence>
<keyword evidence="2" id="KW-0812">Transmembrane</keyword>
<evidence type="ECO:0000313" key="4">
    <source>
        <dbReference type="Proteomes" id="UP000253772"/>
    </source>
</evidence>
<dbReference type="Proteomes" id="UP000253772">
    <property type="component" value="Chromosome c1"/>
</dbReference>
<evidence type="ECO:0000256" key="2">
    <source>
        <dbReference type="SAM" id="Phobius"/>
    </source>
</evidence>
<keyword evidence="2" id="KW-0472">Membrane</keyword>
<reference evidence="3 4" key="1">
    <citation type="submission" date="2019-03" db="EMBL/GenBank/DDBJ databases">
        <title>Comparative insights into the high quality Complete genome sequence of highly metal resistant Cupriavidus metallidurans strain BS1 isolated from a gold-copper mine.</title>
        <authorList>
            <person name="Mazhar H.S."/>
            <person name="Rensing C."/>
        </authorList>
    </citation>
    <scope>NUCLEOTIDE SEQUENCE [LARGE SCALE GENOMIC DNA]</scope>
    <source>
        <strain evidence="3 4">BS1</strain>
    </source>
</reference>
<keyword evidence="2" id="KW-1133">Transmembrane helix</keyword>
<feature type="transmembrane region" description="Helical" evidence="2">
    <location>
        <begin position="130"/>
        <end position="147"/>
    </location>
</feature>
<dbReference type="RefSeq" id="WP_017511691.1">
    <property type="nucleotide sequence ID" value="NZ_CP037900.1"/>
</dbReference>
<proteinExistence type="predicted"/>
<accession>A0A482IM59</accession>
<feature type="transmembrane region" description="Helical" evidence="2">
    <location>
        <begin position="105"/>
        <end position="124"/>
    </location>
</feature>
<dbReference type="AlphaFoldDB" id="A0A482IM59"/>
<evidence type="ECO:0000313" key="3">
    <source>
        <dbReference type="EMBL" id="QBP09838.1"/>
    </source>
</evidence>
<protein>
    <submittedName>
        <fullName evidence="3">Uncharacterized protein</fullName>
    </submittedName>
</protein>
<organism evidence="3 4">
    <name type="scientific">Cupriavidus metallidurans</name>
    <dbReference type="NCBI Taxonomy" id="119219"/>
    <lineage>
        <taxon>Bacteria</taxon>
        <taxon>Pseudomonadati</taxon>
        <taxon>Pseudomonadota</taxon>
        <taxon>Betaproteobacteria</taxon>
        <taxon>Burkholderiales</taxon>
        <taxon>Burkholderiaceae</taxon>
        <taxon>Cupriavidus</taxon>
    </lineage>
</organism>
<feature type="region of interest" description="Disordered" evidence="1">
    <location>
        <begin position="158"/>
        <end position="182"/>
    </location>
</feature>
<evidence type="ECO:0000256" key="1">
    <source>
        <dbReference type="SAM" id="MobiDB-lite"/>
    </source>
</evidence>
<dbReference type="EMBL" id="CP037900">
    <property type="protein sequence ID" value="QBP09838.1"/>
    <property type="molecule type" value="Genomic_DNA"/>
</dbReference>
<name>A0A482IM59_9BURK</name>
<dbReference type="OrthoDB" id="8908146at2"/>